<dbReference type="Pfam" id="PF03745">
    <property type="entry name" value="DUF309"/>
    <property type="match status" value="1"/>
</dbReference>
<dbReference type="EMBL" id="JAAIWM010000002">
    <property type="protein sequence ID" value="NEY71308.1"/>
    <property type="molecule type" value="Genomic_DNA"/>
</dbReference>
<evidence type="ECO:0000313" key="1">
    <source>
        <dbReference type="EMBL" id="NEY71308.1"/>
    </source>
</evidence>
<dbReference type="PANTHER" id="PTHR34796">
    <property type="entry name" value="EXPRESSED PROTEIN"/>
    <property type="match status" value="1"/>
</dbReference>
<dbReference type="RefSeq" id="WP_163178769.1">
    <property type="nucleotide sequence ID" value="NZ_JAAIWM010000002.1"/>
</dbReference>
<dbReference type="InterPro" id="IPR005500">
    <property type="entry name" value="DUF309"/>
</dbReference>
<dbReference type="PANTHER" id="PTHR34796:SF1">
    <property type="entry name" value="EXPRESSED PROTEIN"/>
    <property type="match status" value="1"/>
</dbReference>
<reference evidence="1 2" key="1">
    <citation type="submission" date="2020-02" db="EMBL/GenBank/DDBJ databases">
        <title>Bacillus aquiflavi sp. nov., isolated from yellow water of strong flavor Chinese baijiu in Yibin region of China.</title>
        <authorList>
            <person name="Xie J."/>
        </authorList>
    </citation>
    <scope>NUCLEOTIDE SEQUENCE [LARGE SCALE GENOMIC DNA]</scope>
    <source>
        <strain evidence="1 2">SA4</strain>
    </source>
</reference>
<keyword evidence="2" id="KW-1185">Reference proteome</keyword>
<evidence type="ECO:0000313" key="2">
    <source>
        <dbReference type="Proteomes" id="UP000481043"/>
    </source>
</evidence>
<dbReference type="SUPFAM" id="SSF140663">
    <property type="entry name" value="TTHA0068-like"/>
    <property type="match status" value="1"/>
</dbReference>
<dbReference type="Gene3D" id="1.10.3450.10">
    <property type="entry name" value="TTHA0068-like"/>
    <property type="match status" value="1"/>
</dbReference>
<sequence>MYPKPYIDYLVHFHGDRDYFECHEVLEEYWKEDDKYNRKNYWVAFIQIAVSLYHQRRSNFNGSFKMMKNALAILNNEESAVKKLGLDYNQLLLTVEKRLKDIENKQPYTSIFLPITDTDLISECEKESQLRGIQWGSVSDLADHFLLNKHSLRNRDEVIEERLKQKELKIQRRKK</sequence>
<organism evidence="1 2">
    <name type="scientific">Bacillus mesophilus</name>
    <dbReference type="NCBI Taxonomy" id="1808955"/>
    <lineage>
        <taxon>Bacteria</taxon>
        <taxon>Bacillati</taxon>
        <taxon>Bacillota</taxon>
        <taxon>Bacilli</taxon>
        <taxon>Bacillales</taxon>
        <taxon>Bacillaceae</taxon>
        <taxon>Bacillus</taxon>
    </lineage>
</organism>
<accession>A0A6M0Q8H2</accession>
<dbReference type="Proteomes" id="UP000481043">
    <property type="component" value="Unassembled WGS sequence"/>
</dbReference>
<gene>
    <name evidence="1" type="ORF">G4D63_06080</name>
</gene>
<dbReference type="InterPro" id="IPR023203">
    <property type="entry name" value="TTHA0068_sf"/>
</dbReference>
<dbReference type="AlphaFoldDB" id="A0A6M0Q8H2"/>
<protein>
    <submittedName>
        <fullName evidence="1">DUF309 domain-containing protein</fullName>
    </submittedName>
</protein>
<name>A0A6M0Q8H2_9BACI</name>
<comment type="caution">
    <text evidence="1">The sequence shown here is derived from an EMBL/GenBank/DDBJ whole genome shotgun (WGS) entry which is preliminary data.</text>
</comment>
<proteinExistence type="predicted"/>